<evidence type="ECO:0000313" key="1">
    <source>
        <dbReference type="EMBL" id="EDX72930.1"/>
    </source>
</evidence>
<keyword evidence="2" id="KW-1185">Reference proteome</keyword>
<sequence>MAALPSDANKPLGLAFISFFQTETGGSTLIPGSLAIKLMDERLCCF</sequence>
<proteinExistence type="predicted"/>
<dbReference type="EMBL" id="DS989860">
    <property type="protein sequence ID" value="EDX72930.1"/>
    <property type="molecule type" value="Genomic_DNA"/>
</dbReference>
<accession>B4VYN2</accession>
<protein>
    <submittedName>
        <fullName evidence="1">Uncharacterized protein</fullName>
    </submittedName>
</protein>
<gene>
    <name evidence="1" type="ORF">MC7420_2548</name>
</gene>
<dbReference type="AlphaFoldDB" id="B4VYN2"/>
<name>B4VYN2_9CYAN</name>
<dbReference type="Proteomes" id="UP000003835">
    <property type="component" value="Unassembled WGS sequence"/>
</dbReference>
<reference evidence="1 2" key="1">
    <citation type="submission" date="2008-07" db="EMBL/GenBank/DDBJ databases">
        <authorList>
            <person name="Tandeau de Marsac N."/>
            <person name="Ferriera S."/>
            <person name="Johnson J."/>
            <person name="Kravitz S."/>
            <person name="Beeson K."/>
            <person name="Sutton G."/>
            <person name="Rogers Y.-H."/>
            <person name="Friedman R."/>
            <person name="Frazier M."/>
            <person name="Venter J.C."/>
        </authorList>
    </citation>
    <scope>NUCLEOTIDE SEQUENCE [LARGE SCALE GENOMIC DNA]</scope>
    <source>
        <strain evidence="1 2">PCC 7420</strain>
    </source>
</reference>
<evidence type="ECO:0000313" key="2">
    <source>
        <dbReference type="Proteomes" id="UP000003835"/>
    </source>
</evidence>
<organism evidence="1 2">
    <name type="scientific">Coleofasciculus chthonoplastes PCC 7420</name>
    <dbReference type="NCBI Taxonomy" id="118168"/>
    <lineage>
        <taxon>Bacteria</taxon>
        <taxon>Bacillati</taxon>
        <taxon>Cyanobacteriota</taxon>
        <taxon>Cyanophyceae</taxon>
        <taxon>Coleofasciculales</taxon>
        <taxon>Coleofasciculaceae</taxon>
        <taxon>Coleofasciculus</taxon>
    </lineage>
</organism>
<dbReference type="HOGENOM" id="CLU_3182412_0_0_3"/>